<accession>A0A438G3E0</accession>
<dbReference type="PRINTS" id="PR00081">
    <property type="entry name" value="GDHRDH"/>
</dbReference>
<dbReference type="EMBL" id="QGNW01000632">
    <property type="protein sequence ID" value="RVW66724.1"/>
    <property type="molecule type" value="Genomic_DNA"/>
</dbReference>
<comment type="caution">
    <text evidence="4">The sequence shown here is derived from an EMBL/GenBank/DDBJ whole genome shotgun (WGS) entry which is preliminary data.</text>
</comment>
<name>A0A438G3E0_VITVI</name>
<proteinExistence type="inferred from homology"/>
<keyword evidence="3" id="KW-0560">Oxidoreductase</keyword>
<comment type="similarity">
    <text evidence="1">Belongs to the short-chain dehydrogenases/reductases (SDR) family.</text>
</comment>
<dbReference type="AlphaFoldDB" id="A0A438G3E0"/>
<dbReference type="PANTHER" id="PTHR43490:SF99">
    <property type="entry name" value="SHORT-CHAIN DEHYDROGENASE_REDUCTASE"/>
    <property type="match status" value="1"/>
</dbReference>
<dbReference type="Gene3D" id="3.40.50.720">
    <property type="entry name" value="NAD(P)-binding Rossmann-like Domain"/>
    <property type="match status" value="2"/>
</dbReference>
<dbReference type="PANTHER" id="PTHR43490">
    <property type="entry name" value="(+)-NEOMENTHOL DEHYDROGENASE"/>
    <property type="match status" value="1"/>
</dbReference>
<evidence type="ECO:0000313" key="5">
    <source>
        <dbReference type="Proteomes" id="UP000288805"/>
    </source>
</evidence>
<dbReference type="Proteomes" id="UP000288805">
    <property type="component" value="Unassembled WGS sequence"/>
</dbReference>
<dbReference type="SUPFAM" id="SSF51735">
    <property type="entry name" value="NAD(P)-binding Rossmann-fold domains"/>
    <property type="match status" value="1"/>
</dbReference>
<organism evidence="4 5">
    <name type="scientific">Vitis vinifera</name>
    <name type="common">Grape</name>
    <dbReference type="NCBI Taxonomy" id="29760"/>
    <lineage>
        <taxon>Eukaryota</taxon>
        <taxon>Viridiplantae</taxon>
        <taxon>Streptophyta</taxon>
        <taxon>Embryophyta</taxon>
        <taxon>Tracheophyta</taxon>
        <taxon>Spermatophyta</taxon>
        <taxon>Magnoliopsida</taxon>
        <taxon>eudicotyledons</taxon>
        <taxon>Gunneridae</taxon>
        <taxon>Pentapetalae</taxon>
        <taxon>rosids</taxon>
        <taxon>Vitales</taxon>
        <taxon>Vitaceae</taxon>
        <taxon>Viteae</taxon>
        <taxon>Vitis</taxon>
    </lineage>
</organism>
<evidence type="ECO:0000313" key="4">
    <source>
        <dbReference type="EMBL" id="RVW66724.1"/>
    </source>
</evidence>
<gene>
    <name evidence="4" type="primary">SDR2b_4</name>
    <name evidence="4" type="ORF">CK203_065469</name>
</gene>
<evidence type="ECO:0000256" key="1">
    <source>
        <dbReference type="ARBA" id="ARBA00006484"/>
    </source>
</evidence>
<reference evidence="4 5" key="1">
    <citation type="journal article" date="2018" name="PLoS Genet.">
        <title>Population sequencing reveals clonal diversity and ancestral inbreeding in the grapevine cultivar Chardonnay.</title>
        <authorList>
            <person name="Roach M.J."/>
            <person name="Johnson D.L."/>
            <person name="Bohlmann J."/>
            <person name="van Vuuren H.J."/>
            <person name="Jones S.J."/>
            <person name="Pretorius I.S."/>
            <person name="Schmidt S.A."/>
            <person name="Borneman A.R."/>
        </authorList>
    </citation>
    <scope>NUCLEOTIDE SEQUENCE [LARGE SCALE GENOMIC DNA]</scope>
    <source>
        <strain evidence="5">cv. Chardonnay</strain>
        <tissue evidence="4">Leaf</tissue>
    </source>
</reference>
<dbReference type="GO" id="GO:0016491">
    <property type="term" value="F:oxidoreductase activity"/>
    <property type="evidence" value="ECO:0007669"/>
    <property type="project" value="UniProtKB-KW"/>
</dbReference>
<dbReference type="InterPro" id="IPR036291">
    <property type="entry name" value="NAD(P)-bd_dom_sf"/>
</dbReference>
<keyword evidence="2" id="KW-0521">NADP</keyword>
<dbReference type="Pfam" id="PF00106">
    <property type="entry name" value="adh_short"/>
    <property type="match status" value="2"/>
</dbReference>
<protein>
    <submittedName>
        <fullName evidence="4">Short-chain dehydrogenase/reductase 2b</fullName>
    </submittedName>
</protein>
<dbReference type="InterPro" id="IPR002347">
    <property type="entry name" value="SDR_fam"/>
</dbReference>
<sequence length="278" mass="30954">MGRKERAEERRKQRQQEISLFRTIPYSDHQRWWNSETIAVVTGANRGIGFEIARQLCGHGLTVILTSRDSAIGREAASVLQEGGFNAVSHQLMFLILHLSNSLLNGCSRTMALSTFSEFCENAENVIATNYFGTKNVIKAMVPLMKPSASGARIVNVSSRLGRINGRRNKIEDSALRGQLEDVDSLSEEVIDQMVHTFVEQVKDGTWTSAGWPQTFTDYSVSKLAVNCYTRIMAKVLSDRPEGNVSVEEGADTGVWLALLPDQSVTGKIFAERREVHF</sequence>
<evidence type="ECO:0000256" key="3">
    <source>
        <dbReference type="ARBA" id="ARBA00023002"/>
    </source>
</evidence>
<evidence type="ECO:0000256" key="2">
    <source>
        <dbReference type="ARBA" id="ARBA00022857"/>
    </source>
</evidence>